<dbReference type="Pfam" id="PF20586">
    <property type="entry name" value="DUF6788"/>
    <property type="match status" value="1"/>
</dbReference>
<accession>A0A523XL03</accession>
<organism evidence="2 3">
    <name type="scientific">candidate division TA06 bacterium</name>
    <dbReference type="NCBI Taxonomy" id="2250710"/>
    <lineage>
        <taxon>Bacteria</taxon>
        <taxon>Bacteria division TA06</taxon>
    </lineage>
</organism>
<dbReference type="InterPro" id="IPR046738">
    <property type="entry name" value="DUF6788"/>
</dbReference>
<feature type="domain" description="DUF6788" evidence="1">
    <location>
        <begin position="15"/>
        <end position="84"/>
    </location>
</feature>
<evidence type="ECO:0000313" key="2">
    <source>
        <dbReference type="EMBL" id="TET79983.1"/>
    </source>
</evidence>
<evidence type="ECO:0000259" key="1">
    <source>
        <dbReference type="Pfam" id="PF20586"/>
    </source>
</evidence>
<gene>
    <name evidence="2" type="ORF">E3J38_06475</name>
</gene>
<evidence type="ECO:0000313" key="3">
    <source>
        <dbReference type="Proteomes" id="UP000315534"/>
    </source>
</evidence>
<sequence>MASAKNMNERMQVYQERYQKLTARLSETGFIWPGHIQRRYLTCGKPNCVCHKDPESRHGPYAYWTSKENGKTVSRLLKPEEADLLEQWIVNRRELEVVIRQMKELSKKVVSVALKMQKKAKEG</sequence>
<name>A0A523XL03_UNCT6</name>
<reference evidence="2 3" key="1">
    <citation type="submission" date="2019-03" db="EMBL/GenBank/DDBJ databases">
        <title>Metabolic potential of uncultured bacteria and archaea associated with petroleum seepage in deep-sea sediments.</title>
        <authorList>
            <person name="Dong X."/>
            <person name="Hubert C."/>
        </authorList>
    </citation>
    <scope>NUCLEOTIDE SEQUENCE [LARGE SCALE GENOMIC DNA]</scope>
    <source>
        <strain evidence="2">E29_bin36</strain>
    </source>
</reference>
<dbReference type="Proteomes" id="UP000315534">
    <property type="component" value="Unassembled WGS sequence"/>
</dbReference>
<comment type="caution">
    <text evidence="2">The sequence shown here is derived from an EMBL/GenBank/DDBJ whole genome shotgun (WGS) entry which is preliminary data.</text>
</comment>
<dbReference type="AlphaFoldDB" id="A0A523XL03"/>
<protein>
    <recommendedName>
        <fullName evidence="1">DUF6788 domain-containing protein</fullName>
    </recommendedName>
</protein>
<proteinExistence type="predicted"/>
<dbReference type="EMBL" id="SOIP01000380">
    <property type="protein sequence ID" value="TET79983.1"/>
    <property type="molecule type" value="Genomic_DNA"/>
</dbReference>